<feature type="transmembrane region" description="Helical" evidence="7">
    <location>
        <begin position="149"/>
        <end position="168"/>
    </location>
</feature>
<dbReference type="PIRSF" id="PIRSF006603">
    <property type="entry name" value="DinF"/>
    <property type="match status" value="1"/>
</dbReference>
<evidence type="ECO:0000256" key="5">
    <source>
        <dbReference type="ARBA" id="ARBA00022989"/>
    </source>
</evidence>
<feature type="transmembrane region" description="Helical" evidence="7">
    <location>
        <begin position="404"/>
        <end position="425"/>
    </location>
</feature>
<dbReference type="PANTHER" id="PTHR43549">
    <property type="entry name" value="MULTIDRUG RESISTANCE PROTEIN YPNP-RELATED"/>
    <property type="match status" value="1"/>
</dbReference>
<feature type="transmembrane region" description="Helical" evidence="7">
    <location>
        <begin position="208"/>
        <end position="229"/>
    </location>
</feature>
<evidence type="ECO:0000256" key="4">
    <source>
        <dbReference type="ARBA" id="ARBA00022692"/>
    </source>
</evidence>
<keyword evidence="2" id="KW-0813">Transport</keyword>
<accession>A0ABU0IKN9</accession>
<dbReference type="InterPro" id="IPR048279">
    <property type="entry name" value="MdtK-like"/>
</dbReference>
<dbReference type="PANTHER" id="PTHR43549:SF3">
    <property type="entry name" value="MULTIDRUG RESISTANCE PROTEIN YPNP-RELATED"/>
    <property type="match status" value="1"/>
</dbReference>
<dbReference type="InterPro" id="IPR052031">
    <property type="entry name" value="Membrane_Transporter-Flippase"/>
</dbReference>
<keyword evidence="4 7" id="KW-0812">Transmembrane</keyword>
<dbReference type="Proteomes" id="UP001228905">
    <property type="component" value="Unassembled WGS sequence"/>
</dbReference>
<protein>
    <submittedName>
        <fullName evidence="8">MATE family efflux protein</fullName>
    </submittedName>
</protein>
<proteinExistence type="predicted"/>
<evidence type="ECO:0000256" key="1">
    <source>
        <dbReference type="ARBA" id="ARBA00004429"/>
    </source>
</evidence>
<feature type="transmembrane region" description="Helical" evidence="7">
    <location>
        <begin position="257"/>
        <end position="283"/>
    </location>
</feature>
<comment type="caution">
    <text evidence="8">The sequence shown here is derived from an EMBL/GenBank/DDBJ whole genome shotgun (WGS) entry which is preliminary data.</text>
</comment>
<feature type="transmembrane region" description="Helical" evidence="7">
    <location>
        <begin position="303"/>
        <end position="325"/>
    </location>
</feature>
<keyword evidence="5 7" id="KW-1133">Transmembrane helix</keyword>
<feature type="transmembrane region" description="Helical" evidence="7">
    <location>
        <begin position="376"/>
        <end position="397"/>
    </location>
</feature>
<evidence type="ECO:0000256" key="6">
    <source>
        <dbReference type="ARBA" id="ARBA00023136"/>
    </source>
</evidence>
<feature type="transmembrane region" description="Helical" evidence="7">
    <location>
        <begin position="180"/>
        <end position="202"/>
    </location>
</feature>
<feature type="transmembrane region" description="Helical" evidence="7">
    <location>
        <begin position="32"/>
        <end position="54"/>
    </location>
</feature>
<feature type="transmembrane region" description="Helical" evidence="7">
    <location>
        <begin position="337"/>
        <end position="356"/>
    </location>
</feature>
<sequence>MDGTEQTEGAPSFQKEGGPAVEGPLWRAYLRFLGPMVLANILQAASGTINNIFLGQMLGVKALAAVAGFFPIQFFFIAFIIGLGAGASVLVGQAWGAREPERIKAVAGSAGTVTFLAGLIVAVFGIVFARQLLMWLGTPADILGDAIDYAHIVLIALPALFVFLLWTSMLRGVGDTVTPLIALGVATGVGLVLTPLLIKGWLGLPPMGVRSGAIANIVSTLVTLSWLAWRLRRRHHPLAPDGELLAHLKIDPGLLKLILRIGLPGGVQMIVVSLSEVAVLFLVNRFGSAATAAYGAVNQVMSYVQFPAISISITASILAAQAIGAGRTERLGPITRTGYLMNLCLTGSLITIAYLLSRPLIGLFIKSPEVTEMALTLLHIILWSTIIFGLAGVTAAVMRASGEVMVPTGISIFSIAAIQVPLSWWLSLRMGINGVWVAYPIAFTAMFVMQAAYYRLVWMRKEIKRLI</sequence>
<comment type="subcellular location">
    <subcellularLocation>
        <location evidence="1">Cell inner membrane</location>
        <topology evidence="1">Multi-pass membrane protein</topology>
    </subcellularLocation>
</comment>
<evidence type="ECO:0000256" key="2">
    <source>
        <dbReference type="ARBA" id="ARBA00022448"/>
    </source>
</evidence>
<gene>
    <name evidence="8" type="ORF">QO010_000330</name>
</gene>
<evidence type="ECO:0000256" key="7">
    <source>
        <dbReference type="SAM" id="Phobius"/>
    </source>
</evidence>
<dbReference type="RefSeq" id="WP_307345084.1">
    <property type="nucleotide sequence ID" value="NZ_JAUSVS010000001.1"/>
</dbReference>
<keyword evidence="3" id="KW-1003">Cell membrane</keyword>
<keyword evidence="6 7" id="KW-0472">Membrane</keyword>
<reference evidence="8 9" key="1">
    <citation type="submission" date="2023-07" db="EMBL/GenBank/DDBJ databases">
        <title>Genomic Encyclopedia of Type Strains, Phase IV (KMG-IV): sequencing the most valuable type-strain genomes for metagenomic binning, comparative biology and taxonomic classification.</title>
        <authorList>
            <person name="Goeker M."/>
        </authorList>
    </citation>
    <scope>NUCLEOTIDE SEQUENCE [LARGE SCALE GENOMIC DNA]</scope>
    <source>
        <strain evidence="8 9">DSM 18695</strain>
    </source>
</reference>
<evidence type="ECO:0000256" key="3">
    <source>
        <dbReference type="ARBA" id="ARBA00022475"/>
    </source>
</evidence>
<keyword evidence="9" id="KW-1185">Reference proteome</keyword>
<evidence type="ECO:0000313" key="8">
    <source>
        <dbReference type="EMBL" id="MDQ0462582.1"/>
    </source>
</evidence>
<dbReference type="EMBL" id="JAUSVS010000001">
    <property type="protein sequence ID" value="MDQ0462582.1"/>
    <property type="molecule type" value="Genomic_DNA"/>
</dbReference>
<dbReference type="NCBIfam" id="TIGR00797">
    <property type="entry name" value="matE"/>
    <property type="match status" value="1"/>
</dbReference>
<dbReference type="Pfam" id="PF01554">
    <property type="entry name" value="MatE"/>
    <property type="match status" value="2"/>
</dbReference>
<dbReference type="CDD" id="cd13138">
    <property type="entry name" value="MATE_yoeA_like"/>
    <property type="match status" value="1"/>
</dbReference>
<dbReference type="InterPro" id="IPR002528">
    <property type="entry name" value="MATE_fam"/>
</dbReference>
<feature type="transmembrane region" description="Helical" evidence="7">
    <location>
        <begin position="74"/>
        <end position="95"/>
    </location>
</feature>
<name>A0ABU0IKN9_9CAUL</name>
<organism evidence="8 9">
    <name type="scientific">Caulobacter ginsengisoli</name>
    <dbReference type="NCBI Taxonomy" id="400775"/>
    <lineage>
        <taxon>Bacteria</taxon>
        <taxon>Pseudomonadati</taxon>
        <taxon>Pseudomonadota</taxon>
        <taxon>Alphaproteobacteria</taxon>
        <taxon>Caulobacterales</taxon>
        <taxon>Caulobacteraceae</taxon>
        <taxon>Caulobacter</taxon>
    </lineage>
</organism>
<feature type="transmembrane region" description="Helical" evidence="7">
    <location>
        <begin position="107"/>
        <end position="129"/>
    </location>
</feature>
<feature type="transmembrane region" description="Helical" evidence="7">
    <location>
        <begin position="437"/>
        <end position="457"/>
    </location>
</feature>
<evidence type="ECO:0000313" key="9">
    <source>
        <dbReference type="Proteomes" id="UP001228905"/>
    </source>
</evidence>